<dbReference type="GO" id="GO:0005829">
    <property type="term" value="C:cytosol"/>
    <property type="evidence" value="ECO:0007669"/>
    <property type="project" value="TreeGrafter"/>
</dbReference>
<organism evidence="5 6">
    <name type="scientific">Ancylobacter mangrovi</name>
    <dbReference type="NCBI Taxonomy" id="2972472"/>
    <lineage>
        <taxon>Bacteria</taxon>
        <taxon>Pseudomonadati</taxon>
        <taxon>Pseudomonadota</taxon>
        <taxon>Alphaproteobacteria</taxon>
        <taxon>Hyphomicrobiales</taxon>
        <taxon>Xanthobacteraceae</taxon>
        <taxon>Ancylobacter</taxon>
    </lineage>
</organism>
<dbReference type="RefSeq" id="WP_258735057.1">
    <property type="nucleotide sequence ID" value="NZ_JANTHZ010000015.1"/>
</dbReference>
<evidence type="ECO:0000256" key="1">
    <source>
        <dbReference type="ARBA" id="ARBA00022490"/>
    </source>
</evidence>
<keyword evidence="6" id="KW-1185">Reference proteome</keyword>
<gene>
    <name evidence="5" type="ORF">NVS89_22675</name>
</gene>
<reference evidence="5" key="1">
    <citation type="submission" date="2022-08" db="EMBL/GenBank/DDBJ databases">
        <authorList>
            <person name="Li F."/>
        </authorList>
    </citation>
    <scope>NUCLEOTIDE SEQUENCE</scope>
    <source>
        <strain evidence="5">MQZ15Z-1</strain>
    </source>
</reference>
<dbReference type="AlphaFoldDB" id="A0A9X2T401"/>
<dbReference type="SUPFAM" id="SSF48657">
    <property type="entry name" value="FinO-like"/>
    <property type="match status" value="1"/>
</dbReference>
<dbReference type="GO" id="GO:0034057">
    <property type="term" value="F:RNA strand-exchange activity"/>
    <property type="evidence" value="ECO:0007669"/>
    <property type="project" value="InterPro"/>
</dbReference>
<dbReference type="SMART" id="SM00945">
    <property type="entry name" value="ProQ"/>
    <property type="match status" value="1"/>
</dbReference>
<evidence type="ECO:0000313" key="5">
    <source>
        <dbReference type="EMBL" id="MCS0497900.1"/>
    </source>
</evidence>
<evidence type="ECO:0000256" key="3">
    <source>
        <dbReference type="ARBA" id="ARBA00023186"/>
    </source>
</evidence>
<keyword evidence="1" id="KW-0963">Cytoplasm</keyword>
<evidence type="ECO:0000256" key="2">
    <source>
        <dbReference type="ARBA" id="ARBA00022884"/>
    </source>
</evidence>
<dbReference type="Proteomes" id="UP001151088">
    <property type="component" value="Unassembled WGS sequence"/>
</dbReference>
<dbReference type="InterPro" id="IPR023529">
    <property type="entry name" value="ProQ"/>
</dbReference>
<keyword evidence="2" id="KW-0694">RNA-binding</keyword>
<proteinExistence type="predicted"/>
<dbReference type="GO" id="GO:0033592">
    <property type="term" value="F:RNA strand annealing activity"/>
    <property type="evidence" value="ECO:0007669"/>
    <property type="project" value="InterPro"/>
</dbReference>
<dbReference type="PANTHER" id="PTHR38106">
    <property type="entry name" value="RNA CHAPERONE PROQ"/>
    <property type="match status" value="1"/>
</dbReference>
<dbReference type="GO" id="GO:0010608">
    <property type="term" value="P:post-transcriptional regulation of gene expression"/>
    <property type="evidence" value="ECO:0007669"/>
    <property type="project" value="InterPro"/>
</dbReference>
<accession>A0A9X2T401</accession>
<evidence type="ECO:0000313" key="6">
    <source>
        <dbReference type="Proteomes" id="UP001151088"/>
    </source>
</evidence>
<dbReference type="InterPro" id="IPR036442">
    <property type="entry name" value="ProQ/FinO_sf"/>
</dbReference>
<dbReference type="EMBL" id="JANTHZ010000015">
    <property type="protein sequence ID" value="MCS0497900.1"/>
    <property type="molecule type" value="Genomic_DNA"/>
</dbReference>
<dbReference type="PANTHER" id="PTHR38106:SF1">
    <property type="entry name" value="RNA CHAPERONE PROQ"/>
    <property type="match status" value="1"/>
</dbReference>
<dbReference type="InterPro" id="IPR016103">
    <property type="entry name" value="ProQ/FinO"/>
</dbReference>
<feature type="domain" description="ProQ/FinO" evidence="4">
    <location>
        <begin position="16"/>
        <end position="125"/>
    </location>
</feature>
<keyword evidence="3" id="KW-0143">Chaperone</keyword>
<protein>
    <submittedName>
        <fullName evidence="5">ProQ/FinO family protein</fullName>
    </submittedName>
</protein>
<comment type="caution">
    <text evidence="5">The sequence shown here is derived from an EMBL/GenBank/DDBJ whole genome shotgun (WGS) entry which is preliminary data.</text>
</comment>
<evidence type="ECO:0000259" key="4">
    <source>
        <dbReference type="SMART" id="SM00945"/>
    </source>
</evidence>
<dbReference type="Pfam" id="PF04352">
    <property type="entry name" value="ProQ"/>
    <property type="match status" value="1"/>
</dbReference>
<dbReference type="Gene3D" id="1.10.1710.10">
    <property type="entry name" value="ProQ/FinO domain"/>
    <property type="match status" value="1"/>
</dbReference>
<name>A0A9X2T401_9HYPH</name>
<sequence>MNAVETPVEKWRQRKTRAEATRELLVQRFPRCFMPKGQPKLPLQKGIRQAIRAVAPEISARRLHEALSDYVHGRTYLRAMTAGAARIDLDGWPDGIVSEDEAREARVRLRRADRNAARKGADHGHRDAA</sequence>